<reference evidence="2" key="1">
    <citation type="submission" date="2021-02" db="EMBL/GenBank/DDBJ databases">
        <authorList>
            <person name="Nowell W R."/>
        </authorList>
    </citation>
    <scope>NUCLEOTIDE SEQUENCE</scope>
</reference>
<dbReference type="EMBL" id="CAJNOK010004741">
    <property type="protein sequence ID" value="CAF0948111.1"/>
    <property type="molecule type" value="Genomic_DNA"/>
</dbReference>
<dbReference type="OrthoDB" id="10055112at2759"/>
<name>A0A814PC68_9BILA</name>
<keyword evidence="5" id="KW-1185">Reference proteome</keyword>
<dbReference type="Proteomes" id="UP000682733">
    <property type="component" value="Unassembled WGS sequence"/>
</dbReference>
<dbReference type="EMBL" id="CAJNOQ010005637">
    <property type="protein sequence ID" value="CAF1105892.1"/>
    <property type="molecule type" value="Genomic_DNA"/>
</dbReference>
<sequence length="81" mass="9969">MAYNLAYMEFQQSTYYLSTYHWLKRVKYYHQPCQQYHDLKCFHDEQQMCLCAEDHRADCFEFDHNMTYNCDGHNYCENGAK</sequence>
<proteinExistence type="predicted"/>
<dbReference type="Proteomes" id="UP000681722">
    <property type="component" value="Unassembled WGS sequence"/>
</dbReference>
<accession>A0A814PC68</accession>
<gene>
    <name evidence="2" type="ORF">GPM918_LOCUS18985</name>
    <name evidence="1" type="ORF">OVA965_LOCUS12005</name>
    <name evidence="4" type="ORF">SRO942_LOCUS18982</name>
    <name evidence="3" type="ORF">TMI583_LOCUS12009</name>
</gene>
<protein>
    <submittedName>
        <fullName evidence="2">Uncharacterized protein</fullName>
    </submittedName>
</protein>
<comment type="caution">
    <text evidence="2">The sequence shown here is derived from an EMBL/GenBank/DDBJ whole genome shotgun (WGS) entry which is preliminary data.</text>
</comment>
<dbReference type="EMBL" id="CAJOBC010005637">
    <property type="protein sequence ID" value="CAF3870560.1"/>
    <property type="molecule type" value="Genomic_DNA"/>
</dbReference>
<evidence type="ECO:0000313" key="5">
    <source>
        <dbReference type="Proteomes" id="UP000663829"/>
    </source>
</evidence>
<evidence type="ECO:0000313" key="2">
    <source>
        <dbReference type="EMBL" id="CAF1105892.1"/>
    </source>
</evidence>
<evidence type="ECO:0000313" key="1">
    <source>
        <dbReference type="EMBL" id="CAF0948111.1"/>
    </source>
</evidence>
<dbReference type="Proteomes" id="UP000677228">
    <property type="component" value="Unassembled WGS sequence"/>
</dbReference>
<organism evidence="2 5">
    <name type="scientific">Didymodactylos carnosus</name>
    <dbReference type="NCBI Taxonomy" id="1234261"/>
    <lineage>
        <taxon>Eukaryota</taxon>
        <taxon>Metazoa</taxon>
        <taxon>Spiralia</taxon>
        <taxon>Gnathifera</taxon>
        <taxon>Rotifera</taxon>
        <taxon>Eurotatoria</taxon>
        <taxon>Bdelloidea</taxon>
        <taxon>Philodinida</taxon>
        <taxon>Philodinidae</taxon>
        <taxon>Didymodactylos</taxon>
    </lineage>
</organism>
<evidence type="ECO:0000313" key="4">
    <source>
        <dbReference type="EMBL" id="CAF3870560.1"/>
    </source>
</evidence>
<evidence type="ECO:0000313" key="3">
    <source>
        <dbReference type="EMBL" id="CAF3722543.1"/>
    </source>
</evidence>
<dbReference type="AlphaFoldDB" id="A0A814PC68"/>
<dbReference type="EMBL" id="CAJOBA010004746">
    <property type="protein sequence ID" value="CAF3722543.1"/>
    <property type="molecule type" value="Genomic_DNA"/>
</dbReference>
<dbReference type="Proteomes" id="UP000663829">
    <property type="component" value="Unassembled WGS sequence"/>
</dbReference>